<evidence type="ECO:0000313" key="2">
    <source>
        <dbReference type="EMBL" id="KGM13366.1"/>
    </source>
</evidence>
<dbReference type="AlphaFoldDB" id="A0A0A0BZL3"/>
<gene>
    <name evidence="2" type="ORF">N869_14520</name>
</gene>
<feature type="transmembrane region" description="Helical" evidence="1">
    <location>
        <begin position="29"/>
        <end position="45"/>
    </location>
</feature>
<protein>
    <recommendedName>
        <fullName evidence="4">YgjV family protein</fullName>
    </recommendedName>
</protein>
<dbReference type="Proteomes" id="UP000054314">
    <property type="component" value="Unassembled WGS sequence"/>
</dbReference>
<dbReference type="RefSeq" id="WP_035059407.1">
    <property type="nucleotide sequence ID" value="NZ_AXCZ01000047.1"/>
</dbReference>
<keyword evidence="3" id="KW-1185">Reference proteome</keyword>
<reference evidence="2 3" key="1">
    <citation type="submission" date="2013-08" db="EMBL/GenBank/DDBJ databases">
        <title>Genome sequencing of Cellulomonas bogoriensis 69B4.</title>
        <authorList>
            <person name="Chen F."/>
            <person name="Li Y."/>
            <person name="Wang G."/>
        </authorList>
    </citation>
    <scope>NUCLEOTIDE SEQUENCE [LARGE SCALE GENOMIC DNA]</scope>
    <source>
        <strain evidence="2 3">69B4</strain>
    </source>
</reference>
<dbReference type="EMBL" id="AXCZ01000047">
    <property type="protein sequence ID" value="KGM13366.1"/>
    <property type="molecule type" value="Genomic_DNA"/>
</dbReference>
<evidence type="ECO:0008006" key="4">
    <source>
        <dbReference type="Google" id="ProtNLM"/>
    </source>
</evidence>
<dbReference type="OrthoDB" id="677174at2"/>
<keyword evidence="1" id="KW-0472">Membrane</keyword>
<organism evidence="2 3">
    <name type="scientific">Cellulomonas bogoriensis 69B4 = DSM 16987</name>
    <dbReference type="NCBI Taxonomy" id="1386082"/>
    <lineage>
        <taxon>Bacteria</taxon>
        <taxon>Bacillati</taxon>
        <taxon>Actinomycetota</taxon>
        <taxon>Actinomycetes</taxon>
        <taxon>Micrococcales</taxon>
        <taxon>Cellulomonadaceae</taxon>
        <taxon>Cellulomonas</taxon>
    </lineage>
</organism>
<feature type="transmembrane region" description="Helical" evidence="1">
    <location>
        <begin position="51"/>
        <end position="69"/>
    </location>
</feature>
<keyword evidence="1" id="KW-0812">Transmembrane</keyword>
<evidence type="ECO:0000313" key="3">
    <source>
        <dbReference type="Proteomes" id="UP000054314"/>
    </source>
</evidence>
<name>A0A0A0BZL3_9CELL</name>
<keyword evidence="1" id="KW-1133">Transmembrane helix</keyword>
<accession>A0A0A0BZL3</accession>
<comment type="caution">
    <text evidence="2">The sequence shown here is derived from an EMBL/GenBank/DDBJ whole genome shotgun (WGS) entry which is preliminary data.</text>
</comment>
<evidence type="ECO:0000256" key="1">
    <source>
        <dbReference type="SAM" id="Phobius"/>
    </source>
</evidence>
<proteinExistence type="predicted"/>
<sequence>MPVVEVVGWVGSGLLVLSLTQTRVMRFRVLNLVACVVLVAYNAVIGVWPMVAMNVVLTAINLGVIVTLLRRRHDARAYVAVPVGVGEPLLAHLLERHGKDVRRFWPGATEDLLGAAEHAFVVTSGDQLVGVVLSRAGAATDEQQVLLDYVVPAFRDFTPGEFVYRTDGPFAELGTRRLVACPRAAATARYLSAMGFTREGDRLVLTRTG</sequence>